<dbReference type="RefSeq" id="WP_252663097.1">
    <property type="nucleotide sequence ID" value="NZ_CP098611.1"/>
</dbReference>
<dbReference type="PANTHER" id="PTHR35734:SF1">
    <property type="entry name" value="OS01G0805200 PROTEIN"/>
    <property type="match status" value="1"/>
</dbReference>
<feature type="region of interest" description="Disordered" evidence="1">
    <location>
        <begin position="92"/>
        <end position="115"/>
    </location>
</feature>
<evidence type="ECO:0000256" key="1">
    <source>
        <dbReference type="SAM" id="MobiDB-lite"/>
    </source>
</evidence>
<organism evidence="3 4">
    <name type="scientific">Phormidium yuhuli AB48</name>
    <dbReference type="NCBI Taxonomy" id="2940671"/>
    <lineage>
        <taxon>Bacteria</taxon>
        <taxon>Bacillati</taxon>
        <taxon>Cyanobacteriota</taxon>
        <taxon>Cyanophyceae</taxon>
        <taxon>Oscillatoriophycideae</taxon>
        <taxon>Oscillatoriales</taxon>
        <taxon>Oscillatoriaceae</taxon>
        <taxon>Phormidium</taxon>
        <taxon>Phormidium yuhuli</taxon>
    </lineage>
</organism>
<evidence type="ECO:0000256" key="2">
    <source>
        <dbReference type="SAM" id="Phobius"/>
    </source>
</evidence>
<evidence type="ECO:0000313" key="3">
    <source>
        <dbReference type="EMBL" id="USR91063.1"/>
    </source>
</evidence>
<dbReference type="Pfam" id="PF11460">
    <property type="entry name" value="DUF3007"/>
    <property type="match status" value="1"/>
</dbReference>
<keyword evidence="2" id="KW-0812">Transmembrane</keyword>
<proteinExistence type="predicted"/>
<feature type="transmembrane region" description="Helical" evidence="2">
    <location>
        <begin position="36"/>
        <end position="55"/>
    </location>
</feature>
<dbReference type="EMBL" id="CP098611">
    <property type="protein sequence ID" value="USR91063.1"/>
    <property type="molecule type" value="Genomic_DNA"/>
</dbReference>
<dbReference type="InterPro" id="IPR021562">
    <property type="entry name" value="DUF3007"/>
</dbReference>
<feature type="compositionally biased region" description="Low complexity" evidence="1">
    <location>
        <begin position="101"/>
        <end position="115"/>
    </location>
</feature>
<sequence>MRRIDALAIGFGVFIAGGAAYLVLQQVGLDSASAGIWSQVLLIAGLVGWVATYLFRFATSNMTYHQQLRDYTQSVIEKRWETMTPEERDRLLASLDELESSPETSSPKSSSHPSE</sequence>
<keyword evidence="2" id="KW-0472">Membrane</keyword>
<evidence type="ECO:0000313" key="4">
    <source>
        <dbReference type="Proteomes" id="UP001056708"/>
    </source>
</evidence>
<keyword evidence="4" id="KW-1185">Reference proteome</keyword>
<accession>A0ABY5APE4</accession>
<keyword evidence="2" id="KW-1133">Transmembrane helix</keyword>
<dbReference type="PANTHER" id="PTHR35734">
    <property type="entry name" value="OS01G0805200 PROTEIN"/>
    <property type="match status" value="1"/>
</dbReference>
<gene>
    <name evidence="3" type="ORF">NEA10_19915</name>
</gene>
<name>A0ABY5APE4_9CYAN</name>
<protein>
    <submittedName>
        <fullName evidence="3">DUF3007 family protein</fullName>
    </submittedName>
</protein>
<reference evidence="3" key="1">
    <citation type="submission" date="2022-06" db="EMBL/GenBank/DDBJ databases">
        <title>Genome sequence of Phormidium yuhuli AB48 isolated from an industrial photobioreactor environment.</title>
        <authorList>
            <person name="Qiu Y."/>
            <person name="Noonan A.J.C."/>
            <person name="Dofher K."/>
            <person name="Koch M."/>
            <person name="Kieft B."/>
            <person name="Lin X."/>
            <person name="Ziels R.M."/>
            <person name="Hallam S.J."/>
        </authorList>
    </citation>
    <scope>NUCLEOTIDE SEQUENCE</scope>
    <source>
        <strain evidence="3">AB48</strain>
    </source>
</reference>
<feature type="transmembrane region" description="Helical" evidence="2">
    <location>
        <begin position="7"/>
        <end position="24"/>
    </location>
</feature>
<dbReference type="Proteomes" id="UP001056708">
    <property type="component" value="Chromosome"/>
</dbReference>